<protein>
    <submittedName>
        <fullName evidence="1">Uncharacterized protein</fullName>
    </submittedName>
</protein>
<reference evidence="1" key="1">
    <citation type="journal article" date="2014" name="Int. J. Syst. Evol. Microbiol.">
        <title>Complete genome sequence of Corynebacterium casei LMG S-19264T (=DSM 44701T), isolated from a smear-ripened cheese.</title>
        <authorList>
            <consortium name="US DOE Joint Genome Institute (JGI-PGF)"/>
            <person name="Walter F."/>
            <person name="Albersmeier A."/>
            <person name="Kalinowski J."/>
            <person name="Ruckert C."/>
        </authorList>
    </citation>
    <scope>NUCLEOTIDE SEQUENCE</scope>
    <source>
        <strain evidence="1">CGMCC 1.15290</strain>
    </source>
</reference>
<keyword evidence="2" id="KW-1185">Reference proteome</keyword>
<evidence type="ECO:0000313" key="1">
    <source>
        <dbReference type="EMBL" id="GGH83200.1"/>
    </source>
</evidence>
<reference evidence="1" key="2">
    <citation type="submission" date="2020-09" db="EMBL/GenBank/DDBJ databases">
        <authorList>
            <person name="Sun Q."/>
            <person name="Zhou Y."/>
        </authorList>
    </citation>
    <scope>NUCLEOTIDE SEQUENCE</scope>
    <source>
        <strain evidence="1">CGMCC 1.15290</strain>
    </source>
</reference>
<comment type="caution">
    <text evidence="1">The sequence shown here is derived from an EMBL/GenBank/DDBJ whole genome shotgun (WGS) entry which is preliminary data.</text>
</comment>
<accession>A0A917J689</accession>
<dbReference type="AlphaFoldDB" id="A0A917J689"/>
<dbReference type="SUPFAM" id="SSF56935">
    <property type="entry name" value="Porins"/>
    <property type="match status" value="1"/>
</dbReference>
<dbReference type="EMBL" id="BMIB01000009">
    <property type="protein sequence ID" value="GGH83200.1"/>
    <property type="molecule type" value="Genomic_DNA"/>
</dbReference>
<dbReference type="Proteomes" id="UP000627292">
    <property type="component" value="Unassembled WGS sequence"/>
</dbReference>
<organism evidence="1 2">
    <name type="scientific">Filimonas zeae</name>
    <dbReference type="NCBI Taxonomy" id="1737353"/>
    <lineage>
        <taxon>Bacteria</taxon>
        <taxon>Pseudomonadati</taxon>
        <taxon>Bacteroidota</taxon>
        <taxon>Chitinophagia</taxon>
        <taxon>Chitinophagales</taxon>
        <taxon>Chitinophagaceae</taxon>
        <taxon>Filimonas</taxon>
    </lineage>
</organism>
<proteinExistence type="predicted"/>
<name>A0A917J689_9BACT</name>
<sequence>MDMNVVVYEQEATLATDKNAFTPAAAVTTLVIVPQKQKSRWNAYPLVAIGAAANIGGVNTTHGYGGSLSYGLADMVVPADRTDYQSYYPGTGVGQYPGGGSGSLTSYLNMRNTYARLAFRLGMEVEYAAASHWRILTGLQYQYISYKSVITTQTLTSFNSNVSGTNKVIYDFAYRLQYMAIPLQVQYRFSNKLATSAGIMNNIKLSGRQGNESINNAMRTWVPSALLSLDILLPGRKEQVWKLSPYVQYGLKSNITGALQDKRMLQAGVQAVWQIPND</sequence>
<gene>
    <name evidence="1" type="ORF">GCM10011379_58230</name>
</gene>
<evidence type="ECO:0000313" key="2">
    <source>
        <dbReference type="Proteomes" id="UP000627292"/>
    </source>
</evidence>